<dbReference type="AlphaFoldDB" id="A5GBQ4"/>
<keyword evidence="2" id="KW-0489">Methyltransferase</keyword>
<dbReference type="CDD" id="cd02440">
    <property type="entry name" value="AdoMet_MTases"/>
    <property type="match status" value="1"/>
</dbReference>
<dbReference type="Gene3D" id="3.40.50.150">
    <property type="entry name" value="Vaccinia Virus protein VP39"/>
    <property type="match status" value="1"/>
</dbReference>
<feature type="domain" description="Methyltransferase type 11" evidence="1">
    <location>
        <begin position="38"/>
        <end position="129"/>
    </location>
</feature>
<keyword evidence="2" id="KW-0808">Transferase</keyword>
<reference evidence="2 3" key="1">
    <citation type="submission" date="2007-05" db="EMBL/GenBank/DDBJ databases">
        <title>Complete sequence of Geobacter uraniireducens Rf4.</title>
        <authorList>
            <consortium name="US DOE Joint Genome Institute"/>
            <person name="Copeland A."/>
            <person name="Lucas S."/>
            <person name="Lapidus A."/>
            <person name="Barry K."/>
            <person name="Detter J.C."/>
            <person name="Glavina del Rio T."/>
            <person name="Hammon N."/>
            <person name="Israni S."/>
            <person name="Dalin E."/>
            <person name="Tice H."/>
            <person name="Pitluck S."/>
            <person name="Chertkov O."/>
            <person name="Brettin T."/>
            <person name="Bruce D."/>
            <person name="Han C."/>
            <person name="Schmutz J."/>
            <person name="Larimer F."/>
            <person name="Land M."/>
            <person name="Hauser L."/>
            <person name="Kyrpides N."/>
            <person name="Mikhailova N."/>
            <person name="Shelobolina E."/>
            <person name="Aklujkar M."/>
            <person name="Lovley D."/>
            <person name="Richardson P."/>
        </authorList>
    </citation>
    <scope>NUCLEOTIDE SEQUENCE [LARGE SCALE GENOMIC DNA]</scope>
    <source>
        <strain evidence="2 3">Rf4</strain>
    </source>
</reference>
<accession>A5GBQ4</accession>
<dbReference type="OrthoDB" id="5319472at2"/>
<dbReference type="InterPro" id="IPR029063">
    <property type="entry name" value="SAM-dependent_MTases_sf"/>
</dbReference>
<dbReference type="Proteomes" id="UP000006695">
    <property type="component" value="Chromosome"/>
</dbReference>
<dbReference type="RefSeq" id="WP_011937717.1">
    <property type="nucleotide sequence ID" value="NC_009483.1"/>
</dbReference>
<dbReference type="PANTHER" id="PTHR43861">
    <property type="entry name" value="TRANS-ACONITATE 2-METHYLTRANSFERASE-RELATED"/>
    <property type="match status" value="1"/>
</dbReference>
<dbReference type="GO" id="GO:0032259">
    <property type="term" value="P:methylation"/>
    <property type="evidence" value="ECO:0007669"/>
    <property type="project" value="UniProtKB-KW"/>
</dbReference>
<dbReference type="STRING" id="351605.Gura_0785"/>
<evidence type="ECO:0000313" key="2">
    <source>
        <dbReference type="EMBL" id="ABQ24993.1"/>
    </source>
</evidence>
<gene>
    <name evidence="2" type="ordered locus">Gura_0785</name>
</gene>
<dbReference type="EMBL" id="CP000698">
    <property type="protein sequence ID" value="ABQ24993.1"/>
    <property type="molecule type" value="Genomic_DNA"/>
</dbReference>
<dbReference type="Pfam" id="PF08241">
    <property type="entry name" value="Methyltransf_11"/>
    <property type="match status" value="1"/>
</dbReference>
<dbReference type="SUPFAM" id="SSF53335">
    <property type="entry name" value="S-adenosyl-L-methionine-dependent methyltransferases"/>
    <property type="match status" value="1"/>
</dbReference>
<evidence type="ECO:0000313" key="3">
    <source>
        <dbReference type="Proteomes" id="UP000006695"/>
    </source>
</evidence>
<protein>
    <submittedName>
        <fullName evidence="2">Methyltransferase type 11</fullName>
    </submittedName>
</protein>
<evidence type="ECO:0000259" key="1">
    <source>
        <dbReference type="Pfam" id="PF08241"/>
    </source>
</evidence>
<name>A5GBQ4_GEOUR</name>
<dbReference type="GO" id="GO:0008757">
    <property type="term" value="F:S-adenosylmethionine-dependent methyltransferase activity"/>
    <property type="evidence" value="ECO:0007669"/>
    <property type="project" value="InterPro"/>
</dbReference>
<proteinExistence type="predicted"/>
<sequence length="267" mass="29755">MSDFSTIASFYREKSLVQANAGKQLIELLEIAPDTDILDVGCGTGNLTAELREITSGRVVAIDPAEGMIRQAQALYGSQDIDFRMADGDALPFDNEFDLIFCSSVFQWFREPAATLANFAKALRPGGKVGIQAPATSRFCPNFLAAIARCRRAPRLATLFAGFRSPWFFRDSIHEYRTLFEQAGFIVTHCRIDETHQRYTVDKAIDIFNSGAAAGFLNQSYYAEPLPADFIELVLEEVRASFEEQADASGEIDLVFYRLFAVMRNVV</sequence>
<dbReference type="HOGENOM" id="CLU_037990_5_3_7"/>
<dbReference type="KEGG" id="gur:Gura_0785"/>
<dbReference type="InterPro" id="IPR013216">
    <property type="entry name" value="Methyltransf_11"/>
</dbReference>
<organism evidence="2 3">
    <name type="scientific">Geotalea uraniireducens (strain Rf4)</name>
    <name type="common">Geobacter uraniireducens</name>
    <dbReference type="NCBI Taxonomy" id="351605"/>
    <lineage>
        <taxon>Bacteria</taxon>
        <taxon>Pseudomonadati</taxon>
        <taxon>Thermodesulfobacteriota</taxon>
        <taxon>Desulfuromonadia</taxon>
        <taxon>Geobacterales</taxon>
        <taxon>Geobacteraceae</taxon>
        <taxon>Geotalea</taxon>
    </lineage>
</organism>
<keyword evidence="3" id="KW-1185">Reference proteome</keyword>